<proteinExistence type="predicted"/>
<dbReference type="RefSeq" id="WP_128391018.1">
    <property type="nucleotide sequence ID" value="NZ_SBII01000013.1"/>
</dbReference>
<protein>
    <submittedName>
        <fullName evidence="2">T9SS C-terminal target domain-containing protein</fullName>
    </submittedName>
</protein>
<dbReference type="AlphaFoldDB" id="A0A444GMG8"/>
<organism evidence="2 3">
    <name type="scientific">Flavobacterium cerinum</name>
    <dbReference type="NCBI Taxonomy" id="2502784"/>
    <lineage>
        <taxon>Bacteria</taxon>
        <taxon>Pseudomonadati</taxon>
        <taxon>Bacteroidota</taxon>
        <taxon>Flavobacteriia</taxon>
        <taxon>Flavobacteriales</taxon>
        <taxon>Flavobacteriaceae</taxon>
        <taxon>Flavobacterium</taxon>
    </lineage>
</organism>
<gene>
    <name evidence="2" type="ORF">EPI11_16125</name>
</gene>
<reference evidence="2 3" key="1">
    <citation type="submission" date="2019-01" db="EMBL/GenBank/DDBJ databases">
        <title>Flavobacterium sp. nov.,isolated from freshwater.</title>
        <authorList>
            <person name="Zhang R."/>
            <person name="Du Z.-J."/>
        </authorList>
    </citation>
    <scope>NUCLEOTIDE SEQUENCE [LARGE SCALE GENOMIC DNA]</scope>
    <source>
        <strain evidence="2 3">1E403</strain>
    </source>
</reference>
<feature type="chain" id="PRO_5019078786" evidence="1">
    <location>
        <begin position="21"/>
        <end position="412"/>
    </location>
</feature>
<evidence type="ECO:0000256" key="1">
    <source>
        <dbReference type="SAM" id="SignalP"/>
    </source>
</evidence>
<comment type="caution">
    <text evidence="2">The sequence shown here is derived from an EMBL/GenBank/DDBJ whole genome shotgun (WGS) entry which is preliminary data.</text>
</comment>
<dbReference type="InterPro" id="IPR011047">
    <property type="entry name" value="Quinoprotein_ADH-like_sf"/>
</dbReference>
<dbReference type="OrthoDB" id="9798438at2"/>
<feature type="signal peptide" evidence="1">
    <location>
        <begin position="1"/>
        <end position="20"/>
    </location>
</feature>
<name>A0A444GMG8_9FLAO</name>
<keyword evidence="3" id="KW-1185">Reference proteome</keyword>
<dbReference type="EMBL" id="SBII01000013">
    <property type="protein sequence ID" value="RWW92153.1"/>
    <property type="molecule type" value="Genomic_DNA"/>
</dbReference>
<evidence type="ECO:0000313" key="2">
    <source>
        <dbReference type="EMBL" id="RWW92153.1"/>
    </source>
</evidence>
<dbReference type="SUPFAM" id="SSF50998">
    <property type="entry name" value="Quinoprotein alcohol dehydrogenase-like"/>
    <property type="match status" value="1"/>
</dbReference>
<dbReference type="Proteomes" id="UP000287527">
    <property type="component" value="Unassembled WGS sequence"/>
</dbReference>
<keyword evidence="1" id="KW-0732">Signal</keyword>
<accession>A0A444GMG8</accession>
<sequence length="412" mass="46189">MRSICIIFIFLFLPVCAVNAQVMGCTDPMAKNYNPLATVNDGSCKYASVSVSPTYSAKLPSQIKETSGLVKWNDHLYTLNDDGDTNLYAIESSTGAILEVLPLPGTVNQDWEELAQDEGYFYIGDFGNNVDGNRTNLNILRVGKMSLLSGSPEIDRINFTYPDQTNFKSKGSNNSDFDCEAFIITRDSIYLFTKQWVSKKTSVYVLPKIPGTYTASRKTGYDVSGLITGATWVEDKRLLLLSGYNGILQPFIYLLYDFKDLDFFSGNKRKISLSISFHQTEGIATINGTDVFVTNEQFAQQPFVSVTQKLHKFDLSPYLSNYLENYNLVSIQNNFKNLILTFPSLTRDIVYIDIAADLISTKYSCTDNKGKQVLEGVLDSKTNKINISSLIPGVYTLLVEGYPDYAYKFVKR</sequence>
<evidence type="ECO:0000313" key="3">
    <source>
        <dbReference type="Proteomes" id="UP000287527"/>
    </source>
</evidence>